<accession>A0A915PHG7</accession>
<evidence type="ECO:0000256" key="1">
    <source>
        <dbReference type="SAM" id="Coils"/>
    </source>
</evidence>
<dbReference type="PANTHER" id="PTHR11232">
    <property type="entry name" value="PHOSPHOTYROSINE INTERACTION DOMAIN-CONTAINING FAMILY MEMBER"/>
    <property type="match status" value="1"/>
</dbReference>
<dbReference type="PROSITE" id="PS01179">
    <property type="entry name" value="PID"/>
    <property type="match status" value="1"/>
</dbReference>
<dbReference type="InterPro" id="IPR051133">
    <property type="entry name" value="Adapter_Engulfment-Domain"/>
</dbReference>
<name>A0A915PHG7_9BILA</name>
<protein>
    <submittedName>
        <fullName evidence="5">PID domain-containing protein</fullName>
    </submittedName>
</protein>
<dbReference type="WBParaSite" id="scf7180000424860.g14193">
    <property type="protein sequence ID" value="scf7180000424860.g14193"/>
    <property type="gene ID" value="scf7180000424860.g14193"/>
</dbReference>
<proteinExistence type="predicted"/>
<dbReference type="InterPro" id="IPR006020">
    <property type="entry name" value="PTB/PI_dom"/>
</dbReference>
<dbReference type="InterPro" id="IPR011993">
    <property type="entry name" value="PH-like_dom_sf"/>
</dbReference>
<dbReference type="Pfam" id="PF00640">
    <property type="entry name" value="PID"/>
    <property type="match status" value="1"/>
</dbReference>
<feature type="domain" description="PID" evidence="3">
    <location>
        <begin position="55"/>
        <end position="186"/>
    </location>
</feature>
<dbReference type="SMART" id="SM00462">
    <property type="entry name" value="PTB"/>
    <property type="match status" value="1"/>
</dbReference>
<dbReference type="AlphaFoldDB" id="A0A915PHG7"/>
<feature type="coiled-coil region" evidence="1">
    <location>
        <begin position="198"/>
        <end position="228"/>
    </location>
</feature>
<organism evidence="4 5">
    <name type="scientific">Meloidogyne floridensis</name>
    <dbReference type="NCBI Taxonomy" id="298350"/>
    <lineage>
        <taxon>Eukaryota</taxon>
        <taxon>Metazoa</taxon>
        <taxon>Ecdysozoa</taxon>
        <taxon>Nematoda</taxon>
        <taxon>Chromadorea</taxon>
        <taxon>Rhabditida</taxon>
        <taxon>Tylenchina</taxon>
        <taxon>Tylenchomorpha</taxon>
        <taxon>Tylenchoidea</taxon>
        <taxon>Meloidogynidae</taxon>
        <taxon>Meloidogyninae</taxon>
        <taxon>Meloidogyne</taxon>
    </lineage>
</organism>
<evidence type="ECO:0000256" key="2">
    <source>
        <dbReference type="SAM" id="MobiDB-lite"/>
    </source>
</evidence>
<feature type="compositionally biased region" description="Basic and acidic residues" evidence="2">
    <location>
        <begin position="309"/>
        <end position="318"/>
    </location>
</feature>
<feature type="compositionally biased region" description="Pro residues" evidence="2">
    <location>
        <begin position="258"/>
        <end position="269"/>
    </location>
</feature>
<reference evidence="5" key="1">
    <citation type="submission" date="2022-11" db="UniProtKB">
        <authorList>
            <consortium name="WormBaseParasite"/>
        </authorList>
    </citation>
    <scope>IDENTIFICATION</scope>
</reference>
<keyword evidence="1" id="KW-0175">Coiled coil</keyword>
<evidence type="ECO:0000313" key="4">
    <source>
        <dbReference type="Proteomes" id="UP000887560"/>
    </source>
</evidence>
<evidence type="ECO:0000313" key="5">
    <source>
        <dbReference type="WBParaSite" id="scf7180000424860.g14193"/>
    </source>
</evidence>
<feature type="compositionally biased region" description="Basic and acidic residues" evidence="2">
    <location>
        <begin position="356"/>
        <end position="373"/>
    </location>
</feature>
<dbReference type="Gene3D" id="2.30.29.30">
    <property type="entry name" value="Pleckstrin-homology domain (PH domain)/Phosphotyrosine-binding domain (PTB)"/>
    <property type="match status" value="1"/>
</dbReference>
<keyword evidence="4" id="KW-1185">Reference proteome</keyword>
<feature type="region of interest" description="Disordered" evidence="2">
    <location>
        <begin position="245"/>
        <end position="276"/>
    </location>
</feature>
<feature type="region of interest" description="Disordered" evidence="2">
    <location>
        <begin position="356"/>
        <end position="395"/>
    </location>
</feature>
<dbReference type="SUPFAM" id="SSF50729">
    <property type="entry name" value="PH domain-like"/>
    <property type="match status" value="1"/>
</dbReference>
<dbReference type="Proteomes" id="UP000887560">
    <property type="component" value="Unplaced"/>
</dbReference>
<feature type="region of interest" description="Disordered" evidence="2">
    <location>
        <begin position="293"/>
        <end position="322"/>
    </location>
</feature>
<sequence length="395" mass="45195">MMEVYKTIKRSVSSKATSIIGSSRFSNQNSFIPENKTEPIYTWIHPPDLLIKGRVEYTVKMLGHVDVSNSKGTAVVQDAIAKLRLQALTKQNETGQIPKSRKVIIQINVNEVNVIDLKTRGIQFKHPINRISYCAKDKQKKMLTYIAKNDVDKLQCFVFLSDKMAENIEQTICQSFDLTLERYAKKKARSFEDQNQIILLLRKRVSELEEYNKQLEAKMARCNCEQSNNKDLLISLPTIPPTESNNYLPSFTSKSFSSPPPLPLAPPPRRSSTSQNDTNKILEQIFEQQQKHVNPPLSVPPEDVFDNDFDPRANEKKNVQKNGLIKSEESNKKTSTQNLEELLHRLDFQMKEVTNDQFQLERGDIGDAGKDWPENQEEEENDEHYSQLAGPSPKA</sequence>
<evidence type="ECO:0000259" key="3">
    <source>
        <dbReference type="PROSITE" id="PS01179"/>
    </source>
</evidence>
<dbReference type="PANTHER" id="PTHR11232:SF77">
    <property type="entry name" value="GULP PTB DOMAIN CONTAINING ENGULFMENT ADAPTOR 1"/>
    <property type="match status" value="1"/>
</dbReference>